<accession>A0A2A2L9V9</accession>
<gene>
    <name evidence="2" type="ORF">WR25_00958</name>
</gene>
<evidence type="ECO:0000313" key="2">
    <source>
        <dbReference type="EMBL" id="PAV82934.1"/>
    </source>
</evidence>
<comment type="caution">
    <text evidence="2">The sequence shown here is derived from an EMBL/GenBank/DDBJ whole genome shotgun (WGS) entry which is preliminary data.</text>
</comment>
<protein>
    <submittedName>
        <fullName evidence="2">Uncharacterized protein</fullName>
    </submittedName>
</protein>
<keyword evidence="1" id="KW-0812">Transmembrane</keyword>
<keyword evidence="1" id="KW-1133">Transmembrane helix</keyword>
<keyword evidence="1" id="KW-0472">Membrane</keyword>
<evidence type="ECO:0000256" key="1">
    <source>
        <dbReference type="SAM" id="Phobius"/>
    </source>
</evidence>
<keyword evidence="3" id="KW-1185">Reference proteome</keyword>
<evidence type="ECO:0000313" key="3">
    <source>
        <dbReference type="Proteomes" id="UP000218231"/>
    </source>
</evidence>
<dbReference type="EMBL" id="LIAE01007014">
    <property type="protein sequence ID" value="PAV82934.1"/>
    <property type="molecule type" value="Genomic_DNA"/>
</dbReference>
<feature type="transmembrane region" description="Helical" evidence="1">
    <location>
        <begin position="155"/>
        <end position="177"/>
    </location>
</feature>
<reference evidence="2 3" key="1">
    <citation type="journal article" date="2017" name="Curr. Biol.">
        <title>Genome architecture and evolution of a unichromosomal asexual nematode.</title>
        <authorList>
            <person name="Fradin H."/>
            <person name="Zegar C."/>
            <person name="Gutwein M."/>
            <person name="Lucas J."/>
            <person name="Kovtun M."/>
            <person name="Corcoran D."/>
            <person name="Baugh L.R."/>
            <person name="Kiontke K."/>
            <person name="Gunsalus K."/>
            <person name="Fitch D.H."/>
            <person name="Piano F."/>
        </authorList>
    </citation>
    <scope>NUCLEOTIDE SEQUENCE [LARGE SCALE GENOMIC DNA]</scope>
    <source>
        <strain evidence="2">PF1309</strain>
    </source>
</reference>
<sequence length="282" mass="32547">MGNKPSLEDEKSSVERKHPIELKFPSFLDDEEAFLQHKKNTATVLEKMPTLVDKLVTFSGGPAGGGTVVRALMSLIHDSPDSVKEALKMLKVERKIAQNAHSFVKAEMKSIERQLDLSLSGEGRKMHLAIADDSCYKLLIKFDDTDFYLRQQPLAYAPFLVSFVAIYIAVTCANYSLTVKHRKDVVRNLKTLREIIKNFRDETAQSRVNYIHVRPALYTEGDYYLYDSLIDENIYYQPNLMFTPHFCGDIKEWYQEKVRRKYEKYFAPSLSAVEEALEEIRE</sequence>
<name>A0A2A2L9V9_9BILA</name>
<organism evidence="2 3">
    <name type="scientific">Diploscapter pachys</name>
    <dbReference type="NCBI Taxonomy" id="2018661"/>
    <lineage>
        <taxon>Eukaryota</taxon>
        <taxon>Metazoa</taxon>
        <taxon>Ecdysozoa</taxon>
        <taxon>Nematoda</taxon>
        <taxon>Chromadorea</taxon>
        <taxon>Rhabditida</taxon>
        <taxon>Rhabditina</taxon>
        <taxon>Rhabditomorpha</taxon>
        <taxon>Rhabditoidea</taxon>
        <taxon>Rhabditidae</taxon>
        <taxon>Diploscapter</taxon>
    </lineage>
</organism>
<dbReference type="Proteomes" id="UP000218231">
    <property type="component" value="Unassembled WGS sequence"/>
</dbReference>
<proteinExistence type="predicted"/>
<dbReference type="OrthoDB" id="10492782at2759"/>
<dbReference type="AlphaFoldDB" id="A0A2A2L9V9"/>